<gene>
    <name evidence="2" type="ORF">CO058_02795</name>
</gene>
<dbReference type="InterPro" id="IPR035093">
    <property type="entry name" value="RelE/ParE_toxin_dom_sf"/>
</dbReference>
<dbReference type="Gene3D" id="3.30.2310.20">
    <property type="entry name" value="RelE-like"/>
    <property type="match status" value="1"/>
</dbReference>
<evidence type="ECO:0000313" key="3">
    <source>
        <dbReference type="Proteomes" id="UP000229756"/>
    </source>
</evidence>
<dbReference type="Pfam" id="PF15738">
    <property type="entry name" value="YafQ_toxin"/>
    <property type="match status" value="1"/>
</dbReference>
<sequence>MVIQYASQFKKQYKKLPKKFQIQFDKRLLLFLSDQTIPQLHVHPLIGKFSGYWSLNVNGDLRAIYLKKGEEIVIFTLIGSHTELYG</sequence>
<evidence type="ECO:0000256" key="1">
    <source>
        <dbReference type="ARBA" id="ARBA00022649"/>
    </source>
</evidence>
<comment type="caution">
    <text evidence="2">The sequence shown here is derived from an EMBL/GenBank/DDBJ whole genome shotgun (WGS) entry which is preliminary data.</text>
</comment>
<dbReference type="AlphaFoldDB" id="A0A2M8ELF2"/>
<organism evidence="2 3">
    <name type="scientific">candidate division WWE3 bacterium CG_4_9_14_0_2_um_filter_35_11</name>
    <dbReference type="NCBI Taxonomy" id="1975077"/>
    <lineage>
        <taxon>Bacteria</taxon>
        <taxon>Katanobacteria</taxon>
    </lineage>
</organism>
<evidence type="ECO:0000313" key="2">
    <source>
        <dbReference type="EMBL" id="PJC23569.1"/>
    </source>
</evidence>
<dbReference type="InterPro" id="IPR007712">
    <property type="entry name" value="RelE/ParE_toxin"/>
</dbReference>
<accession>A0A2M8ELF2</accession>
<proteinExistence type="predicted"/>
<evidence type="ECO:0008006" key="4">
    <source>
        <dbReference type="Google" id="ProtNLM"/>
    </source>
</evidence>
<reference evidence="3" key="1">
    <citation type="submission" date="2017-09" db="EMBL/GenBank/DDBJ databases">
        <title>Depth-based differentiation of microbial function through sediment-hosted aquifers and enrichment of novel symbionts in the deep terrestrial subsurface.</title>
        <authorList>
            <person name="Probst A.J."/>
            <person name="Ladd B."/>
            <person name="Jarett J.K."/>
            <person name="Geller-Mcgrath D.E."/>
            <person name="Sieber C.M.K."/>
            <person name="Emerson J.B."/>
            <person name="Anantharaman K."/>
            <person name="Thomas B.C."/>
            <person name="Malmstrom R."/>
            <person name="Stieglmeier M."/>
            <person name="Klingl A."/>
            <person name="Woyke T."/>
            <person name="Ryan C.M."/>
            <person name="Banfield J.F."/>
        </authorList>
    </citation>
    <scope>NUCLEOTIDE SEQUENCE [LARGE SCALE GENOMIC DNA]</scope>
</reference>
<dbReference type="Proteomes" id="UP000229756">
    <property type="component" value="Unassembled WGS sequence"/>
</dbReference>
<keyword evidence="1" id="KW-1277">Toxin-antitoxin system</keyword>
<name>A0A2M8ELF2_UNCKA</name>
<dbReference type="InterPro" id="IPR004386">
    <property type="entry name" value="Toxin_YafQ-like"/>
</dbReference>
<protein>
    <recommendedName>
        <fullName evidence="4">Type II toxin-antitoxin system mRNA interferase toxin, RelE/StbE family</fullName>
    </recommendedName>
</protein>
<dbReference type="NCBIfam" id="TIGR02385">
    <property type="entry name" value="RelE_StbE"/>
    <property type="match status" value="1"/>
</dbReference>
<dbReference type="EMBL" id="PFSJ01000021">
    <property type="protein sequence ID" value="PJC23569.1"/>
    <property type="molecule type" value="Genomic_DNA"/>
</dbReference>
<dbReference type="SUPFAM" id="SSF143011">
    <property type="entry name" value="RelE-like"/>
    <property type="match status" value="1"/>
</dbReference>